<gene>
    <name evidence="3" type="ORF">FWI86_06350</name>
    <name evidence="2" type="ORF">FWJ04_05935</name>
</gene>
<dbReference type="AlphaFoldDB" id="A0A0B3VRI0"/>
<sequence>MKKEQKVIKVRPGERVSCPTKYHENWNLHPRVYIDLKDKKTNSCPYCGTTFKVEKES</sequence>
<organism evidence="3">
    <name type="scientific">Francisella tularensis subsp. holarctica</name>
    <dbReference type="NCBI Taxonomy" id="119857"/>
    <lineage>
        <taxon>Bacteria</taxon>
        <taxon>Pseudomonadati</taxon>
        <taxon>Pseudomonadota</taxon>
        <taxon>Gammaproteobacteria</taxon>
        <taxon>Thiotrichales</taxon>
        <taxon>Francisellaceae</taxon>
        <taxon>Francisella</taxon>
    </lineage>
</organism>
<dbReference type="EMBL" id="JAAGKH010000041">
    <property type="protein sequence ID" value="NDR89175.1"/>
    <property type="molecule type" value="Genomic_DNA"/>
</dbReference>
<dbReference type="GO" id="GO:0008270">
    <property type="term" value="F:zinc ion binding"/>
    <property type="evidence" value="ECO:0007669"/>
    <property type="project" value="UniProtKB-KW"/>
</dbReference>
<keyword evidence="3" id="KW-0863">Zinc-finger</keyword>
<reference evidence="3" key="1">
    <citation type="submission" date="2019-08" db="EMBL/GenBank/DDBJ databases">
        <authorList>
            <person name="Busch A."/>
        </authorList>
    </citation>
    <scope>NUCLEOTIDE SEQUENCE</scope>
    <source>
        <strain evidence="3">15T0085</strain>
        <strain evidence="2">17T1429</strain>
    </source>
</reference>
<feature type="domain" description="Zinc finger CHCC-type" evidence="1">
    <location>
        <begin position="14"/>
        <end position="51"/>
    </location>
</feature>
<accession>A0A0B3VRI0</accession>
<keyword evidence="3" id="KW-0862">Zinc</keyword>
<dbReference type="OMA" id="KTNTCPY"/>
<dbReference type="RefSeq" id="WP_003014123.1">
    <property type="nucleotide sequence ID" value="NZ_AP023459.1"/>
</dbReference>
<reference evidence="3" key="2">
    <citation type="submission" date="2020-02" db="EMBL/GenBank/DDBJ databases">
        <title>Using affinity propagation clustering for identifying bacterial clades and subclades with whole-genome sequences of Francisella tularensis.</title>
        <authorList>
            <person name="Homeier-Bachmann T."/>
            <person name="Abdel-Glil M.Y."/>
            <person name="Hackbart A."/>
            <person name="Hotzel H."/>
            <person name="Tomaso H."/>
        </authorList>
    </citation>
    <scope>NUCLEOTIDE SEQUENCE</scope>
    <source>
        <strain evidence="3">15T0085</strain>
        <strain evidence="2">17T1429</strain>
    </source>
</reference>
<dbReference type="eggNOG" id="COG4391">
    <property type="taxonomic scope" value="Bacteria"/>
</dbReference>
<evidence type="ECO:0000313" key="3">
    <source>
        <dbReference type="EMBL" id="NDS68654.1"/>
    </source>
</evidence>
<protein>
    <submittedName>
        <fullName evidence="3">Zinc-finger domain-containing protein</fullName>
    </submittedName>
</protein>
<dbReference type="Gene3D" id="2.60.260.40">
    <property type="entry name" value="q5lls5 like domains"/>
    <property type="match status" value="1"/>
</dbReference>
<evidence type="ECO:0000259" key="1">
    <source>
        <dbReference type="Pfam" id="PF10276"/>
    </source>
</evidence>
<keyword evidence="3" id="KW-0479">Metal-binding</keyword>
<dbReference type="Pfam" id="PF10276">
    <property type="entry name" value="zf-CHCC"/>
    <property type="match status" value="1"/>
</dbReference>
<proteinExistence type="predicted"/>
<comment type="caution">
    <text evidence="3">The sequence shown here is derived from an EMBL/GenBank/DDBJ whole genome shotgun (WGS) entry which is preliminary data.</text>
</comment>
<dbReference type="KEGG" id="ftz:CH68_148"/>
<dbReference type="GeneID" id="75264362"/>
<name>A0A0B3VRI0_FRATU</name>
<evidence type="ECO:0000313" key="2">
    <source>
        <dbReference type="EMBL" id="NDR89175.1"/>
    </source>
</evidence>
<dbReference type="KEGG" id="ftc:DA46_583"/>
<dbReference type="HOGENOM" id="CLU_083053_4_0_6"/>
<dbReference type="EMBL" id="JAAGJP010000040">
    <property type="protein sequence ID" value="NDS68654.1"/>
    <property type="molecule type" value="Genomic_DNA"/>
</dbReference>
<dbReference type="InterPro" id="IPR019401">
    <property type="entry name" value="Znf_CHCC"/>
</dbReference>
<dbReference type="KEGG" id="ftv:CH67_410"/>